<dbReference type="Proteomes" id="UP000298252">
    <property type="component" value="Unassembled WGS sequence"/>
</dbReference>
<comment type="caution">
    <text evidence="1">The sequence shown here is derived from an EMBL/GenBank/DDBJ whole genome shotgun (WGS) entry which is preliminary data.</text>
</comment>
<gene>
    <name evidence="1" type="ORF">E3O21_11005</name>
</gene>
<accession>A0ABY2I0M5</accession>
<name>A0ABY2I0M5_9MICO</name>
<dbReference type="RefSeq" id="WP_134505263.1">
    <property type="nucleotide sequence ID" value="NZ_FNIB01000009.1"/>
</dbReference>
<evidence type="ECO:0000313" key="2">
    <source>
        <dbReference type="Proteomes" id="UP000298252"/>
    </source>
</evidence>
<keyword evidence="2" id="KW-1185">Reference proteome</keyword>
<proteinExistence type="predicted"/>
<organism evidence="1 2">
    <name type="scientific">Cryobacterium flavum</name>
    <dbReference type="NCBI Taxonomy" id="1424659"/>
    <lineage>
        <taxon>Bacteria</taxon>
        <taxon>Bacillati</taxon>
        <taxon>Actinomycetota</taxon>
        <taxon>Actinomycetes</taxon>
        <taxon>Micrococcales</taxon>
        <taxon>Microbacteriaceae</taxon>
        <taxon>Cryobacterium</taxon>
    </lineage>
</organism>
<reference evidence="1 2" key="1">
    <citation type="submission" date="2019-03" db="EMBL/GenBank/DDBJ databases">
        <title>Genomics of glacier-inhabiting Cryobacterium strains.</title>
        <authorList>
            <person name="Liu Q."/>
            <person name="Xin Y.-H."/>
        </authorList>
    </citation>
    <scope>NUCLEOTIDE SEQUENCE [LARGE SCALE GENOMIC DNA]</scope>
    <source>
        <strain evidence="1 2">Hh8</strain>
    </source>
</reference>
<evidence type="ECO:0000313" key="1">
    <source>
        <dbReference type="EMBL" id="TFB75990.1"/>
    </source>
</evidence>
<dbReference type="EMBL" id="SOFD01000028">
    <property type="protein sequence ID" value="TFB75990.1"/>
    <property type="molecule type" value="Genomic_DNA"/>
</dbReference>
<sequence>MSTADTKADVAEPLSRIGSERGTQMVTNRTTRFGLMAIAFIGAATALSGCQVASAEETALADISSHLNEIRAAVNDTLVTIAPDEVFGLDPAVADDLRGLTNAERHTIGYPVVGIYALEQSADYLGVDLLVVGSGNEGGFSNANRSFYTCVLIEGVPGVGESKLVDRDCPQEIISEYVYSYTAVKLSQLDV</sequence>
<protein>
    <submittedName>
        <fullName evidence="1">Uncharacterized protein</fullName>
    </submittedName>
</protein>